<dbReference type="PROSITE" id="PS51711">
    <property type="entry name" value="G_FEOB"/>
    <property type="match status" value="1"/>
</dbReference>
<dbReference type="GO" id="GO:0005525">
    <property type="term" value="F:GTP binding"/>
    <property type="evidence" value="ECO:0007669"/>
    <property type="project" value="UniProtKB-KW"/>
</dbReference>
<keyword evidence="7 15" id="KW-0547">Nucleotide-binding</keyword>
<dbReference type="GO" id="GO:0015093">
    <property type="term" value="F:ferrous iron transmembrane transporter activity"/>
    <property type="evidence" value="ECO:0007669"/>
    <property type="project" value="UniProtKB-UniRule"/>
</dbReference>
<evidence type="ECO:0000256" key="1">
    <source>
        <dbReference type="ARBA" id="ARBA00004429"/>
    </source>
</evidence>
<dbReference type="PaxDb" id="187420-MTH_213"/>
<keyword evidence="5" id="KW-0997">Cell inner membrane</keyword>
<evidence type="ECO:0000256" key="4">
    <source>
        <dbReference type="ARBA" id="ARBA00022496"/>
    </source>
</evidence>
<dbReference type="GO" id="GO:0005886">
    <property type="term" value="C:plasma membrane"/>
    <property type="evidence" value="ECO:0007669"/>
    <property type="project" value="UniProtKB-SubCell"/>
</dbReference>
<accession>O26315</accession>
<dbReference type="EnsemblBacteria" id="AAB84719">
    <property type="protein sequence ID" value="AAB84719"/>
    <property type="gene ID" value="MTH_213"/>
</dbReference>
<evidence type="ECO:0000256" key="10">
    <source>
        <dbReference type="ARBA" id="ARBA00023065"/>
    </source>
</evidence>
<dbReference type="CDD" id="cd01879">
    <property type="entry name" value="FeoB"/>
    <property type="match status" value="1"/>
</dbReference>
<keyword evidence="9" id="KW-0408">Iron</keyword>
<dbReference type="InterPro" id="IPR003373">
    <property type="entry name" value="Fe2_transport_prot-B"/>
</dbReference>
<keyword evidence="16" id="KW-0460">Magnesium</keyword>
<evidence type="ECO:0000256" key="17">
    <source>
        <dbReference type="SAM" id="Phobius"/>
    </source>
</evidence>
<dbReference type="PIR" id="C69126">
    <property type="entry name" value="C69126"/>
</dbReference>
<organism evidence="19 20">
    <name type="scientific">Methanothermobacter thermautotrophicus (strain ATCC 29096 / DSM 1053 / JCM 10044 / NBRC 100330 / Delta H)</name>
    <name type="common">Methanobacterium thermoautotrophicum</name>
    <dbReference type="NCBI Taxonomy" id="187420"/>
    <lineage>
        <taxon>Archaea</taxon>
        <taxon>Methanobacteriati</taxon>
        <taxon>Methanobacteriota</taxon>
        <taxon>Methanomada group</taxon>
        <taxon>Methanobacteria</taxon>
        <taxon>Methanobacteriales</taxon>
        <taxon>Methanobacteriaceae</taxon>
        <taxon>Methanothermobacter</taxon>
    </lineage>
</organism>
<dbReference type="InParanoid" id="O26315"/>
<evidence type="ECO:0000256" key="8">
    <source>
        <dbReference type="ARBA" id="ARBA00022989"/>
    </source>
</evidence>
<keyword evidence="11 15" id="KW-0342">GTP-binding</keyword>
<keyword evidence="10" id="KW-0406">Ion transport</keyword>
<feature type="transmembrane region" description="Helical" evidence="17">
    <location>
        <begin position="584"/>
        <end position="604"/>
    </location>
</feature>
<evidence type="ECO:0000256" key="6">
    <source>
        <dbReference type="ARBA" id="ARBA00022692"/>
    </source>
</evidence>
<keyword evidence="12 17" id="KW-0472">Membrane</keyword>
<dbReference type="PANTHER" id="PTHR43185:SF1">
    <property type="entry name" value="FE(2+) TRANSPORTER FEOB"/>
    <property type="match status" value="1"/>
</dbReference>
<dbReference type="Pfam" id="PF02421">
    <property type="entry name" value="FeoB_N"/>
    <property type="match status" value="1"/>
</dbReference>
<evidence type="ECO:0000256" key="12">
    <source>
        <dbReference type="ARBA" id="ARBA00023136"/>
    </source>
</evidence>
<dbReference type="Pfam" id="PF07664">
    <property type="entry name" value="FeoB_C"/>
    <property type="match status" value="1"/>
</dbReference>
<evidence type="ECO:0000256" key="14">
    <source>
        <dbReference type="NCBIfam" id="TIGR00437"/>
    </source>
</evidence>
<gene>
    <name evidence="19" type="ordered locus">MTH_213</name>
</gene>
<dbReference type="NCBIfam" id="TIGR00437">
    <property type="entry name" value="feoB"/>
    <property type="match status" value="1"/>
</dbReference>
<protein>
    <recommendedName>
        <fullName evidence="13 14">Ferrous iron transport protein B</fullName>
    </recommendedName>
</protein>
<dbReference type="Gene3D" id="3.40.50.300">
    <property type="entry name" value="P-loop containing nucleotide triphosphate hydrolases"/>
    <property type="match status" value="1"/>
</dbReference>
<dbReference type="STRING" id="187420.MTH_213"/>
<feature type="transmembrane region" description="Helical" evidence="17">
    <location>
        <begin position="530"/>
        <end position="554"/>
    </location>
</feature>
<evidence type="ECO:0000256" key="11">
    <source>
        <dbReference type="ARBA" id="ARBA00023134"/>
    </source>
</evidence>
<dbReference type="Gene3D" id="1.10.287.1770">
    <property type="match status" value="1"/>
</dbReference>
<feature type="transmembrane region" description="Helical" evidence="17">
    <location>
        <begin position="616"/>
        <end position="637"/>
    </location>
</feature>
<dbReference type="InterPro" id="IPR027417">
    <property type="entry name" value="P-loop_NTPase"/>
</dbReference>
<evidence type="ECO:0000256" key="2">
    <source>
        <dbReference type="ARBA" id="ARBA00022448"/>
    </source>
</evidence>
<evidence type="ECO:0000256" key="9">
    <source>
        <dbReference type="ARBA" id="ARBA00023004"/>
    </source>
</evidence>
<keyword evidence="2" id="KW-0813">Transport</keyword>
<dbReference type="Pfam" id="PF07670">
    <property type="entry name" value="Gate"/>
    <property type="match status" value="2"/>
</dbReference>
<name>O26315_METTH</name>
<sequence length="638" mass="70087">MTMKKSEITVALAGNANVGKSVIFNQLTGSNQIVGNWPGKTVERAEGYLKFQGRDIHIIDLPGIYSFSTYSMEEIVSRDFIINEGPDVVINVLDASVLERNLFFTLQLMEMEVPMVICINQVDMARQKGITIDDEKLEKVLGVPVVSTVAVKGRGLQELLRKTVEVADKKTLPRIIEYGEEIETRIGKLMDALPEIPEGYSARWVAIKLLENDPQITAMMPEDVRKLASELAAEIESIHGEPAFSVITSERYAISSMIAAGAQRQEEIKTSLSERLDGFLTHPVYGYISSVLVVGGLLLWTFVVGEFLSDTLTGIFGFFQPVDPKFSGSIESIIWNGAFGGIVAGLTLVIPFVIPFYLMLSYIENSGLLTRVAFMMDAFMRKIGLHGKALIPLILGYGCSVPAIDSTRILETHRERLLAAFAISFAPCAARTILILGLVALFVNVWWAIGLYALDLLIIFIMGKVALKALPGETTGLIMEMHSLKMPSFRVIARQTWTRTRSLIYLVFPIYIIGSALIQLLYALGWLNPISAFMAPLTVGWLKLPVFAGILLILGAVRKEFILLGLVSLVGTNIGAALTAPQILVLTLVGMLYFPCLSTIAILAREFSWRSTSIITLANLGTALFLGGLFARILPLIF</sequence>
<evidence type="ECO:0000256" key="13">
    <source>
        <dbReference type="ARBA" id="ARBA00031200"/>
    </source>
</evidence>
<evidence type="ECO:0000256" key="3">
    <source>
        <dbReference type="ARBA" id="ARBA00022475"/>
    </source>
</evidence>
<feature type="binding site" evidence="15">
    <location>
        <begin position="120"/>
        <end position="123"/>
    </location>
    <ligand>
        <name>GTP</name>
        <dbReference type="ChEBI" id="CHEBI:37565"/>
        <label>1</label>
    </ligand>
</feature>
<feature type="transmembrane region" description="Helical" evidence="17">
    <location>
        <begin position="561"/>
        <end position="578"/>
    </location>
</feature>
<keyword evidence="3" id="KW-1003">Cell membrane</keyword>
<comment type="subcellular location">
    <subcellularLocation>
        <location evidence="1">Cell inner membrane</location>
        <topology evidence="1">Multi-pass membrane protein</topology>
    </subcellularLocation>
</comment>
<evidence type="ECO:0000259" key="18">
    <source>
        <dbReference type="PROSITE" id="PS51711"/>
    </source>
</evidence>
<evidence type="ECO:0000313" key="20">
    <source>
        <dbReference type="Proteomes" id="UP000005223"/>
    </source>
</evidence>
<feature type="binding site" evidence="16">
    <location>
        <position position="29"/>
    </location>
    <ligand>
        <name>Mg(2+)</name>
        <dbReference type="ChEBI" id="CHEBI:18420"/>
        <label>2</label>
    </ligand>
</feature>
<dbReference type="InterPro" id="IPR011642">
    <property type="entry name" value="Gate_dom"/>
</dbReference>
<keyword evidence="20" id="KW-1185">Reference proteome</keyword>
<dbReference type="PATRIC" id="fig|187420.15.peg.182"/>
<keyword evidence="6 17" id="KW-0812">Transmembrane</keyword>
<dbReference type="GO" id="GO:0046872">
    <property type="term" value="F:metal ion binding"/>
    <property type="evidence" value="ECO:0007669"/>
    <property type="project" value="UniProtKB-KW"/>
</dbReference>
<dbReference type="PANTHER" id="PTHR43185">
    <property type="entry name" value="FERROUS IRON TRANSPORT PROTEIN B"/>
    <property type="match status" value="1"/>
</dbReference>
<dbReference type="InterPro" id="IPR050860">
    <property type="entry name" value="FeoB_GTPase"/>
</dbReference>
<dbReference type="FunFam" id="3.40.50.300:FF:000426">
    <property type="entry name" value="Ferrous iron transport protein B"/>
    <property type="match status" value="1"/>
</dbReference>
<feature type="binding site" evidence="15">
    <location>
        <begin position="60"/>
        <end position="63"/>
    </location>
    <ligand>
        <name>GTP</name>
        <dbReference type="ChEBI" id="CHEBI:37565"/>
        <label>1</label>
    </ligand>
</feature>
<dbReference type="HOGENOM" id="CLU_013350_3_0_2"/>
<dbReference type="EMBL" id="AE000666">
    <property type="protein sequence ID" value="AAB84719.1"/>
    <property type="molecule type" value="Genomic_DNA"/>
</dbReference>
<dbReference type="InterPro" id="IPR030389">
    <property type="entry name" value="G_FEOB_dom"/>
</dbReference>
<feature type="binding site" evidence="16">
    <location>
        <position position="28"/>
    </location>
    <ligand>
        <name>Mg(2+)</name>
        <dbReference type="ChEBI" id="CHEBI:18420"/>
        <label>2</label>
    </ligand>
</feature>
<feature type="transmembrane region" description="Helical" evidence="17">
    <location>
        <begin position="445"/>
        <end position="467"/>
    </location>
</feature>
<keyword evidence="16" id="KW-0479">Metal-binding</keyword>
<feature type="domain" description="FeoB-type G" evidence="18">
    <location>
        <begin position="7"/>
        <end position="169"/>
    </location>
</feature>
<dbReference type="AlphaFoldDB" id="O26315"/>
<dbReference type="KEGG" id="mth:MTH_213"/>
<feature type="transmembrane region" description="Helical" evidence="17">
    <location>
        <begin position="333"/>
        <end position="358"/>
    </location>
</feature>
<feature type="transmembrane region" description="Helical" evidence="17">
    <location>
        <begin position="417"/>
        <end position="439"/>
    </location>
</feature>
<evidence type="ECO:0000256" key="16">
    <source>
        <dbReference type="PIRSR" id="PIRSR603373-2"/>
    </source>
</evidence>
<dbReference type="SUPFAM" id="SSF52540">
    <property type="entry name" value="P-loop containing nucleoside triphosphate hydrolases"/>
    <property type="match status" value="1"/>
</dbReference>
<keyword evidence="4" id="KW-0410">Iron transport</keyword>
<evidence type="ECO:0000313" key="19">
    <source>
        <dbReference type="EMBL" id="AAB84719.1"/>
    </source>
</evidence>
<dbReference type="InterPro" id="IPR041069">
    <property type="entry name" value="FeoB_Cyto"/>
</dbReference>
<feature type="binding site" evidence="16">
    <location>
        <position position="25"/>
    </location>
    <ligand>
        <name>Mg(2+)</name>
        <dbReference type="ChEBI" id="CHEBI:18420"/>
        <label>2</label>
    </ligand>
</feature>
<evidence type="ECO:0000256" key="15">
    <source>
        <dbReference type="PIRSR" id="PIRSR603373-1"/>
    </source>
</evidence>
<evidence type="ECO:0000256" key="5">
    <source>
        <dbReference type="ARBA" id="ARBA00022519"/>
    </source>
</evidence>
<dbReference type="InterPro" id="IPR011640">
    <property type="entry name" value="Fe2_transport_prot_B_C"/>
</dbReference>
<feature type="binding site" evidence="15">
    <location>
        <begin position="39"/>
        <end position="43"/>
    </location>
    <ligand>
        <name>GTP</name>
        <dbReference type="ChEBI" id="CHEBI:37565"/>
        <label>1</label>
    </ligand>
</feature>
<evidence type="ECO:0000256" key="7">
    <source>
        <dbReference type="ARBA" id="ARBA00022741"/>
    </source>
</evidence>
<feature type="binding site" evidence="15">
    <location>
        <begin position="14"/>
        <end position="21"/>
    </location>
    <ligand>
        <name>GTP</name>
        <dbReference type="ChEBI" id="CHEBI:37565"/>
        <label>1</label>
    </ligand>
</feature>
<dbReference type="Pfam" id="PF17910">
    <property type="entry name" value="FeoB_Cyto"/>
    <property type="match status" value="1"/>
</dbReference>
<feature type="transmembrane region" description="Helical" evidence="17">
    <location>
        <begin position="284"/>
        <end position="303"/>
    </location>
</feature>
<dbReference type="Proteomes" id="UP000005223">
    <property type="component" value="Chromosome"/>
</dbReference>
<reference evidence="19 20" key="1">
    <citation type="journal article" date="1997" name="J. Bacteriol.">
        <title>Complete genome sequence of Methanobacterium thermoautotrophicum deltaH: functional analysis and comparative genomics.</title>
        <authorList>
            <person name="Smith D.R."/>
            <person name="Doucette-Stamm L.A."/>
            <person name="Deloughery C."/>
            <person name="Lee H.-M."/>
            <person name="Dubois J."/>
            <person name="Aldredge T."/>
            <person name="Bashirzadeh R."/>
            <person name="Blakely D."/>
            <person name="Cook R."/>
            <person name="Gilbert K."/>
            <person name="Harrison D."/>
            <person name="Hoang L."/>
            <person name="Keagle P."/>
            <person name="Lumm W."/>
            <person name="Pothier B."/>
            <person name="Qiu D."/>
            <person name="Spadafora R."/>
            <person name="Vicare R."/>
            <person name="Wang Y."/>
            <person name="Wierzbowski J."/>
            <person name="Gibson R."/>
            <person name="Jiwani N."/>
            <person name="Caruso A."/>
            <person name="Bush D."/>
            <person name="Safer H."/>
            <person name="Patwell D."/>
            <person name="Prabhakar S."/>
            <person name="McDougall S."/>
            <person name="Shimer G."/>
            <person name="Goyal A."/>
            <person name="Pietrovski S."/>
            <person name="Church G.M."/>
            <person name="Daniels C.J."/>
            <person name="Mao J.-i."/>
            <person name="Rice P."/>
            <person name="Nolling J."/>
            <person name="Reeve J.N."/>
        </authorList>
    </citation>
    <scope>NUCLEOTIDE SEQUENCE [LARGE SCALE GENOMIC DNA]</scope>
    <source>
        <strain evidence="20">ATCC 29096 / DSM 1053 / JCM 10044 / NBRC 100330 / Delta H</strain>
    </source>
</reference>
<proteinExistence type="predicted"/>
<feature type="transmembrane region" description="Helical" evidence="17">
    <location>
        <begin position="503"/>
        <end position="524"/>
    </location>
</feature>
<keyword evidence="8 17" id="KW-1133">Transmembrane helix</keyword>